<dbReference type="Gene3D" id="3.40.50.300">
    <property type="entry name" value="P-loop containing nucleotide triphosphate hydrolases"/>
    <property type="match status" value="1"/>
</dbReference>
<dbReference type="PANTHER" id="PTHR24072">
    <property type="entry name" value="RHO FAMILY GTPASE"/>
    <property type="match status" value="1"/>
</dbReference>
<dbReference type="EMBL" id="AMZH03000477">
    <property type="protein sequence ID" value="RRT83518.1"/>
    <property type="molecule type" value="Genomic_DNA"/>
</dbReference>
<proteinExistence type="inferred from homology"/>
<keyword evidence="4" id="KW-0342">GTP-binding</keyword>
<dbReference type="PRINTS" id="PR00449">
    <property type="entry name" value="RASTRNSFRMNG"/>
</dbReference>
<evidence type="ECO:0000256" key="4">
    <source>
        <dbReference type="ARBA" id="ARBA00023134"/>
    </source>
</evidence>
<dbReference type="InterPro" id="IPR027417">
    <property type="entry name" value="P-loop_NTPase"/>
</dbReference>
<dbReference type="SUPFAM" id="SSF52540">
    <property type="entry name" value="P-loop containing nucleoside triphosphate hydrolases"/>
    <property type="match status" value="1"/>
</dbReference>
<evidence type="ECO:0000313" key="6">
    <source>
        <dbReference type="EMBL" id="RRT83518.1"/>
    </source>
</evidence>
<dbReference type="GO" id="GO:0016020">
    <property type="term" value="C:membrane"/>
    <property type="evidence" value="ECO:0007669"/>
    <property type="project" value="UniProtKB-SubCell"/>
</dbReference>
<keyword evidence="5" id="KW-0449">Lipoprotein</keyword>
<protein>
    <submittedName>
        <fullName evidence="6">Uncharacterized protein</fullName>
    </submittedName>
</protein>
<comment type="similarity">
    <text evidence="2">Belongs to the small GTPase superfamily. Rho family.</text>
</comment>
<dbReference type="GO" id="GO:0007264">
    <property type="term" value="P:small GTPase-mediated signal transduction"/>
    <property type="evidence" value="ECO:0007669"/>
    <property type="project" value="InterPro"/>
</dbReference>
<keyword evidence="3" id="KW-0547">Nucleotide-binding</keyword>
<name>A0A427B4W1_ENSVE</name>
<dbReference type="GO" id="GO:0003924">
    <property type="term" value="F:GTPase activity"/>
    <property type="evidence" value="ECO:0007669"/>
    <property type="project" value="InterPro"/>
</dbReference>
<evidence type="ECO:0000313" key="7">
    <source>
        <dbReference type="Proteomes" id="UP000287651"/>
    </source>
</evidence>
<feature type="non-terminal residue" evidence="6">
    <location>
        <position position="1"/>
    </location>
</feature>
<comment type="subcellular location">
    <subcellularLocation>
        <location evidence="1">Membrane</location>
        <topology evidence="1">Peripheral membrane protein</topology>
    </subcellularLocation>
</comment>
<evidence type="ECO:0000256" key="5">
    <source>
        <dbReference type="ARBA" id="ARBA00023288"/>
    </source>
</evidence>
<reference evidence="6 7" key="1">
    <citation type="journal article" date="2014" name="Agronomy (Basel)">
        <title>A Draft Genome Sequence for Ensete ventricosum, the Drought-Tolerant Tree Against Hunger.</title>
        <authorList>
            <person name="Harrison J."/>
            <person name="Moore K.A."/>
            <person name="Paszkiewicz K."/>
            <person name="Jones T."/>
            <person name="Grant M."/>
            <person name="Ambacheew D."/>
            <person name="Muzemil S."/>
            <person name="Studholme D.J."/>
        </authorList>
    </citation>
    <scope>NUCLEOTIDE SEQUENCE [LARGE SCALE GENOMIC DNA]</scope>
</reference>
<dbReference type="Pfam" id="PF00071">
    <property type="entry name" value="Ras"/>
    <property type="match status" value="1"/>
</dbReference>
<evidence type="ECO:0000256" key="2">
    <source>
        <dbReference type="ARBA" id="ARBA00010142"/>
    </source>
</evidence>
<dbReference type="GO" id="GO:0005525">
    <property type="term" value="F:GTP binding"/>
    <property type="evidence" value="ECO:0007669"/>
    <property type="project" value="UniProtKB-KW"/>
</dbReference>
<dbReference type="AlphaFoldDB" id="A0A427B4W1"/>
<dbReference type="SMART" id="SM00174">
    <property type="entry name" value="RHO"/>
    <property type="match status" value="1"/>
</dbReference>
<evidence type="ECO:0000256" key="3">
    <source>
        <dbReference type="ARBA" id="ARBA00022741"/>
    </source>
</evidence>
<sequence length="355" mass="38219">GLDDVLGIHRKLVEGDRRFIRSLPKVIEGLLGVHRELAEGKTIVRICFTKALGLSGDKQGIGSCIKHPEGEAGEVESRSSAVASTASSTVAAIVPFISARTAEADSVADALHSAAAFCCSRSSTFSTALSLQPKVTHRSAIDLLLPPLLPATMLSFVACHSVVFSSNTHTLRSSTPRFSSKRCLSCYLPPGPAVCGSLQSPTNCSLPCCFPFFSRVWQPPELCFLPLGPAVCGSLHSPANYSLPCCVPFFSSVWQPPEPGELQLTLLLPLPDELQWMPELRRFAPNVPIVLVGTNLDLREDKRYLADHPGATIITPAQGEELRKQLGAAAYIECSSKTQQNVKVVFDTAIKIHFS</sequence>
<evidence type="ECO:0000256" key="1">
    <source>
        <dbReference type="ARBA" id="ARBA00004170"/>
    </source>
</evidence>
<comment type="caution">
    <text evidence="6">The sequence shown here is derived from an EMBL/GenBank/DDBJ whole genome shotgun (WGS) entry which is preliminary data.</text>
</comment>
<accession>A0A427B4W1</accession>
<dbReference type="Proteomes" id="UP000287651">
    <property type="component" value="Unassembled WGS sequence"/>
</dbReference>
<dbReference type="InterPro" id="IPR001806">
    <property type="entry name" value="Small_GTPase"/>
</dbReference>
<dbReference type="InterPro" id="IPR003578">
    <property type="entry name" value="Small_GTPase_Rho"/>
</dbReference>
<organism evidence="6 7">
    <name type="scientific">Ensete ventricosum</name>
    <name type="common">Abyssinian banana</name>
    <name type="synonym">Musa ensete</name>
    <dbReference type="NCBI Taxonomy" id="4639"/>
    <lineage>
        <taxon>Eukaryota</taxon>
        <taxon>Viridiplantae</taxon>
        <taxon>Streptophyta</taxon>
        <taxon>Embryophyta</taxon>
        <taxon>Tracheophyta</taxon>
        <taxon>Spermatophyta</taxon>
        <taxon>Magnoliopsida</taxon>
        <taxon>Liliopsida</taxon>
        <taxon>Zingiberales</taxon>
        <taxon>Musaceae</taxon>
        <taxon>Ensete</taxon>
    </lineage>
</organism>
<gene>
    <name evidence="6" type="ORF">B296_00001715</name>
</gene>